<comment type="pathway">
    <text evidence="2">Cofactor biosynthesis; riboflavin biosynthesis.</text>
</comment>
<evidence type="ECO:0000256" key="3">
    <source>
        <dbReference type="ARBA" id="ARBA00009723"/>
    </source>
</evidence>
<dbReference type="InterPro" id="IPR050765">
    <property type="entry name" value="Riboflavin_Biosynth_HTPR"/>
</dbReference>
<keyword evidence="7" id="KW-0521">NADP</keyword>
<keyword evidence="6" id="KW-0686">Riboflavin biosynthesis</keyword>
<accession>A0AAW0EIT6</accession>
<dbReference type="SUPFAM" id="SSF53597">
    <property type="entry name" value="Dihydrofolate reductase-like"/>
    <property type="match status" value="1"/>
</dbReference>
<dbReference type="GO" id="GO:0009231">
    <property type="term" value="P:riboflavin biosynthetic process"/>
    <property type="evidence" value="ECO:0007669"/>
    <property type="project" value="UniProtKB-KW"/>
</dbReference>
<dbReference type="PANTHER" id="PTHR38011:SF7">
    <property type="entry name" value="2,5-DIAMINO-6-RIBOSYLAMINO-4(3H)-PYRIMIDINONE 5'-PHOSPHATE REDUCTASE"/>
    <property type="match status" value="1"/>
</dbReference>
<evidence type="ECO:0000256" key="6">
    <source>
        <dbReference type="ARBA" id="ARBA00022619"/>
    </source>
</evidence>
<comment type="caution">
    <text evidence="16">The sequence shown here is derived from an EMBL/GenBank/DDBJ whole genome shotgun (WGS) entry which is preliminary data.</text>
</comment>
<proteinExistence type="inferred from homology"/>
<feature type="domain" description="Bacterial bifunctional deaminase-reductase C-terminal" evidence="15">
    <location>
        <begin position="41"/>
        <end position="247"/>
    </location>
</feature>
<comment type="similarity">
    <text evidence="3">Belongs to the HTP reductase family.</text>
</comment>
<dbReference type="Proteomes" id="UP001362999">
    <property type="component" value="Unassembled WGS sequence"/>
</dbReference>
<protein>
    <recommendedName>
        <fullName evidence="5">2,5-diamino-6-ribosylamino-4(3H)-pyrimidinone 5'-phosphate reductase</fullName>
        <ecNumber evidence="4">1.1.1.302</ecNumber>
    </recommendedName>
    <alternativeName>
        <fullName evidence="10">2,5-diamino-6-(5-phospho-D-ribosylamino)pyrimidin-4(3H)-one reductase</fullName>
    </alternativeName>
    <alternativeName>
        <fullName evidence="9">2,5-diamino-6-ribitylamino-4(3H)-pyrimidinone 5'-phosphate synthase</fullName>
    </alternativeName>
</protein>
<evidence type="ECO:0000256" key="2">
    <source>
        <dbReference type="ARBA" id="ARBA00005104"/>
    </source>
</evidence>
<dbReference type="InterPro" id="IPR024072">
    <property type="entry name" value="DHFR-like_dom_sf"/>
</dbReference>
<organism evidence="16 17">
    <name type="scientific">Favolaschia claudopus</name>
    <dbReference type="NCBI Taxonomy" id="2862362"/>
    <lineage>
        <taxon>Eukaryota</taxon>
        <taxon>Fungi</taxon>
        <taxon>Dikarya</taxon>
        <taxon>Basidiomycota</taxon>
        <taxon>Agaricomycotina</taxon>
        <taxon>Agaricomycetes</taxon>
        <taxon>Agaricomycetidae</taxon>
        <taxon>Agaricales</taxon>
        <taxon>Marasmiineae</taxon>
        <taxon>Mycenaceae</taxon>
        <taxon>Favolaschia</taxon>
    </lineage>
</organism>
<dbReference type="InterPro" id="IPR002734">
    <property type="entry name" value="RibDG_C"/>
</dbReference>
<sequence>MKTLGMVILLVLWTPMTASTPEYLNTLLAQYSTQDPPDSRPFVTLTFAQSLDGKIAGKAGKQLALSGHESLVMTHWLRTLHDAILVGSGTALNDDPQLNTRHLPPPPSGSLPHRAPRPVVLDNRLRLSLTCKLLKNYANGTGLQPSVVSSASSNDRDEEWHARRVALESAGAKVLLVPISATCPPLSAMLAVLRREGIRTLMVEGGAQIITSFFRACDSSVDRILITTAPLIVGALGVGYEVPDDNMSASFHAVETRMEGRDSVVALAPRLS</sequence>
<keyword evidence="17" id="KW-1185">Reference proteome</keyword>
<evidence type="ECO:0000256" key="14">
    <source>
        <dbReference type="SAM" id="SignalP"/>
    </source>
</evidence>
<keyword evidence="16" id="KW-0378">Hydrolase</keyword>
<evidence type="ECO:0000256" key="12">
    <source>
        <dbReference type="ARBA" id="ARBA00049020"/>
    </source>
</evidence>
<evidence type="ECO:0000256" key="1">
    <source>
        <dbReference type="ARBA" id="ARBA00003555"/>
    </source>
</evidence>
<evidence type="ECO:0000256" key="10">
    <source>
        <dbReference type="ARBA" id="ARBA00031630"/>
    </source>
</evidence>
<evidence type="ECO:0000256" key="13">
    <source>
        <dbReference type="SAM" id="MobiDB-lite"/>
    </source>
</evidence>
<name>A0AAW0EIT6_9AGAR</name>
<keyword evidence="16" id="KW-0031">Aminopeptidase</keyword>
<feature type="region of interest" description="Disordered" evidence="13">
    <location>
        <begin position="95"/>
        <end position="116"/>
    </location>
</feature>
<keyword evidence="14" id="KW-0732">Signal</keyword>
<comment type="function">
    <text evidence="1">Catalyzes an early step in riboflavin biosynthesis, the NADPH-dependent reduction of the ribose side chain of 2,5-diamino-6-ribosylamino-4(3H)-pyrimidinone 5'-phosphate, yielding 2,5-diamino-6-ribitylamino-4(3H)-pyrimidinone 5'-phosphate.</text>
</comment>
<evidence type="ECO:0000256" key="4">
    <source>
        <dbReference type="ARBA" id="ARBA00012851"/>
    </source>
</evidence>
<evidence type="ECO:0000256" key="8">
    <source>
        <dbReference type="ARBA" id="ARBA00023002"/>
    </source>
</evidence>
<evidence type="ECO:0000313" key="16">
    <source>
        <dbReference type="EMBL" id="KAK7064004.1"/>
    </source>
</evidence>
<gene>
    <name evidence="16" type="ORF">R3P38DRAFT_2821770</name>
</gene>
<evidence type="ECO:0000259" key="15">
    <source>
        <dbReference type="Pfam" id="PF01872"/>
    </source>
</evidence>
<dbReference type="Gene3D" id="3.40.430.10">
    <property type="entry name" value="Dihydrofolate Reductase, subunit A"/>
    <property type="match status" value="1"/>
</dbReference>
<feature type="chain" id="PRO_5043552997" description="2,5-diamino-6-ribosylamino-4(3H)-pyrimidinone 5'-phosphate reductase" evidence="14">
    <location>
        <begin position="19"/>
        <end position="272"/>
    </location>
</feature>
<evidence type="ECO:0000256" key="5">
    <source>
        <dbReference type="ARBA" id="ARBA00015035"/>
    </source>
</evidence>
<comment type="catalytic activity">
    <reaction evidence="11">
        <text>2,5-diamino-6-(1-D-ribitylamino)pyrimidin-4(3H)-one 5'-phosphate + NAD(+) = 2,5-diamino-6-(1-D-ribosylamino)pyrimidin-4(3H)-one 5'-phosphate + NADH + H(+)</text>
        <dbReference type="Rhea" id="RHEA:27274"/>
        <dbReference type="ChEBI" id="CHEBI:15378"/>
        <dbReference type="ChEBI" id="CHEBI:57540"/>
        <dbReference type="ChEBI" id="CHEBI:57945"/>
        <dbReference type="ChEBI" id="CHEBI:58890"/>
        <dbReference type="ChEBI" id="CHEBI:59545"/>
        <dbReference type="EC" id="1.1.1.302"/>
    </reaction>
</comment>
<dbReference type="EMBL" id="JAWWNJ010000001">
    <property type="protein sequence ID" value="KAK7064004.1"/>
    <property type="molecule type" value="Genomic_DNA"/>
</dbReference>
<dbReference type="EC" id="1.1.1.302" evidence="4"/>
<keyword evidence="8" id="KW-0560">Oxidoreductase</keyword>
<dbReference type="GO" id="GO:0008703">
    <property type="term" value="F:5-amino-6-(5-phosphoribosylamino)uracil reductase activity"/>
    <property type="evidence" value="ECO:0007669"/>
    <property type="project" value="InterPro"/>
</dbReference>
<comment type="catalytic activity">
    <reaction evidence="12">
        <text>2,5-diamino-6-(1-D-ribitylamino)pyrimidin-4(3H)-one 5'-phosphate + NADP(+) = 2,5-diamino-6-(1-D-ribosylamino)pyrimidin-4(3H)-one 5'-phosphate + NADPH + H(+)</text>
        <dbReference type="Rhea" id="RHEA:27278"/>
        <dbReference type="ChEBI" id="CHEBI:15378"/>
        <dbReference type="ChEBI" id="CHEBI:57783"/>
        <dbReference type="ChEBI" id="CHEBI:58349"/>
        <dbReference type="ChEBI" id="CHEBI:58890"/>
        <dbReference type="ChEBI" id="CHEBI:59545"/>
        <dbReference type="EC" id="1.1.1.302"/>
    </reaction>
</comment>
<reference evidence="16 17" key="1">
    <citation type="journal article" date="2024" name="J Genomics">
        <title>Draft genome sequencing and assembly of Favolaschia claudopus CIRM-BRFM 2984 isolated from oak limbs.</title>
        <authorList>
            <person name="Navarro D."/>
            <person name="Drula E."/>
            <person name="Chaduli D."/>
            <person name="Cazenave R."/>
            <person name="Ahrendt S."/>
            <person name="Wang J."/>
            <person name="Lipzen A."/>
            <person name="Daum C."/>
            <person name="Barry K."/>
            <person name="Grigoriev I.V."/>
            <person name="Favel A."/>
            <person name="Rosso M.N."/>
            <person name="Martin F."/>
        </authorList>
    </citation>
    <scope>NUCLEOTIDE SEQUENCE [LARGE SCALE GENOMIC DNA]</scope>
    <source>
        <strain evidence="16 17">CIRM-BRFM 2984</strain>
    </source>
</reference>
<keyword evidence="16" id="KW-0645">Protease</keyword>
<dbReference type="Pfam" id="PF01872">
    <property type="entry name" value="RibD_C"/>
    <property type="match status" value="1"/>
</dbReference>
<evidence type="ECO:0000313" key="17">
    <source>
        <dbReference type="Proteomes" id="UP001362999"/>
    </source>
</evidence>
<dbReference type="PANTHER" id="PTHR38011">
    <property type="entry name" value="DIHYDROFOLATE REDUCTASE FAMILY PROTEIN (AFU_ORTHOLOGUE AFUA_8G06820)"/>
    <property type="match status" value="1"/>
</dbReference>
<evidence type="ECO:0000256" key="9">
    <source>
        <dbReference type="ARBA" id="ARBA00030073"/>
    </source>
</evidence>
<evidence type="ECO:0000256" key="7">
    <source>
        <dbReference type="ARBA" id="ARBA00022857"/>
    </source>
</evidence>
<dbReference type="GO" id="GO:0004177">
    <property type="term" value="F:aminopeptidase activity"/>
    <property type="evidence" value="ECO:0007669"/>
    <property type="project" value="UniProtKB-KW"/>
</dbReference>
<dbReference type="AlphaFoldDB" id="A0AAW0EIT6"/>
<evidence type="ECO:0000256" key="11">
    <source>
        <dbReference type="ARBA" id="ARBA00047550"/>
    </source>
</evidence>
<feature type="signal peptide" evidence="14">
    <location>
        <begin position="1"/>
        <end position="18"/>
    </location>
</feature>